<dbReference type="PROSITE" id="PS50885">
    <property type="entry name" value="HAMP"/>
    <property type="match status" value="1"/>
</dbReference>
<organism evidence="8 9">
    <name type="scientific">Candidatus Endobugula sertula</name>
    <name type="common">Bugula neritina bacterial symbiont</name>
    <dbReference type="NCBI Taxonomy" id="62101"/>
    <lineage>
        <taxon>Bacteria</taxon>
        <taxon>Pseudomonadati</taxon>
        <taxon>Pseudomonadota</taxon>
        <taxon>Gammaproteobacteria</taxon>
        <taxon>Cellvibrionales</taxon>
        <taxon>Cellvibrionaceae</taxon>
        <taxon>Candidatus Endobugula</taxon>
    </lineage>
</organism>
<reference evidence="8 9" key="1">
    <citation type="journal article" date="2016" name="Appl. Environ. Microbiol.">
        <title>Lack of Overt Genome Reduction in the Bryostatin-Producing Bryozoan Symbiont "Candidatus Endobugula sertula".</title>
        <authorList>
            <person name="Miller I.J."/>
            <person name="Vanee N."/>
            <person name="Fong S.S."/>
            <person name="Lim-Fong G.E."/>
            <person name="Kwan J.C."/>
        </authorList>
    </citation>
    <scope>NUCLEOTIDE SEQUENCE [LARGE SCALE GENOMIC DNA]</scope>
    <source>
        <strain evidence="8">AB1-4</strain>
    </source>
</reference>
<evidence type="ECO:0008006" key="10">
    <source>
        <dbReference type="Google" id="ProtNLM"/>
    </source>
</evidence>
<sequence length="568" mass="63504">MKDEYKSLFWQLFLPIVVLFCVILVILGLWLPSIAEKNSRNAAVLSAENTVKQFKTLRAYYTKNVLKKVKANSDLKPSVNPKDNPQEIPLPATMIHELNEELAKQGINVNLYSGFPFPNRKDRQLDSFQKEAWDILQKKPTQSLDKIEVLNGESFVRVAMADTMVDKSCVNCHNNHPDTPKTEWKLGDVRGILEVKLPITQQLAASWNLSLSTLAAIFLTLLVSVIFASMVYKYRIQARFNAFIATIKALSDGNLTERLNDQGNDELSVIAKYTNLFITQLQELVGGIISSSHEVHNAVGSMNIIMTENHRLADQQRDQMKCMSSGMMEMTESITQATHCSETVIEKVSCINDKGKLCVNESQLMQTGIQELQHVSHTVQSSVQGLSENSKAIGDVLDVIQGIAEQTNLLALNAAIEAARAGEQGRGFAVVADEVRTLAGRTQQSTEEIRKTIEQLQKGTDDVVSSVEQSNQCVDNSLETVEKSHLILNEMTEQLENIYQMNEQITTITSTQNSLIQSSDKRINEILEASHQVSSQSTDIVDKCHHVQRLSQDLYDKVNHFKGLVNGW</sequence>
<dbReference type="GO" id="GO:0006935">
    <property type="term" value="P:chemotaxis"/>
    <property type="evidence" value="ECO:0007669"/>
    <property type="project" value="UniProtKB-ARBA"/>
</dbReference>
<feature type="domain" description="Methyl-accepting transducer" evidence="6">
    <location>
        <begin position="291"/>
        <end position="527"/>
    </location>
</feature>
<dbReference type="SUPFAM" id="SSF58104">
    <property type="entry name" value="Methyl-accepting chemotaxis protein (MCP) signaling domain"/>
    <property type="match status" value="1"/>
</dbReference>
<keyword evidence="5" id="KW-0472">Membrane</keyword>
<evidence type="ECO:0000256" key="1">
    <source>
        <dbReference type="ARBA" id="ARBA00004370"/>
    </source>
</evidence>
<dbReference type="PANTHER" id="PTHR32089">
    <property type="entry name" value="METHYL-ACCEPTING CHEMOTAXIS PROTEIN MCPB"/>
    <property type="match status" value="1"/>
</dbReference>
<evidence type="ECO:0000259" key="6">
    <source>
        <dbReference type="PROSITE" id="PS50111"/>
    </source>
</evidence>
<dbReference type="FunFam" id="1.10.287.950:FF:000001">
    <property type="entry name" value="Methyl-accepting chemotaxis sensory transducer"/>
    <property type="match status" value="1"/>
</dbReference>
<dbReference type="EMBL" id="MDLC01000016">
    <property type="protein sequence ID" value="ODS23962.1"/>
    <property type="molecule type" value="Genomic_DNA"/>
</dbReference>
<dbReference type="InterPro" id="IPR021796">
    <property type="entry name" value="Tll0287-like_dom"/>
</dbReference>
<accession>A0A1D2QQW2</accession>
<keyword evidence="5" id="KW-1133">Transmembrane helix</keyword>
<dbReference type="PROSITE" id="PS50111">
    <property type="entry name" value="CHEMOTAXIS_TRANSDUC_2"/>
    <property type="match status" value="1"/>
</dbReference>
<dbReference type="GO" id="GO:0007165">
    <property type="term" value="P:signal transduction"/>
    <property type="evidence" value="ECO:0007669"/>
    <property type="project" value="UniProtKB-KW"/>
</dbReference>
<keyword evidence="2 4" id="KW-0807">Transducer</keyword>
<evidence type="ECO:0000259" key="7">
    <source>
        <dbReference type="PROSITE" id="PS50885"/>
    </source>
</evidence>
<dbReference type="SMART" id="SM00304">
    <property type="entry name" value="HAMP"/>
    <property type="match status" value="1"/>
</dbReference>
<dbReference type="SMART" id="SM00283">
    <property type="entry name" value="MA"/>
    <property type="match status" value="1"/>
</dbReference>
<evidence type="ECO:0000256" key="5">
    <source>
        <dbReference type="SAM" id="Phobius"/>
    </source>
</evidence>
<evidence type="ECO:0000256" key="3">
    <source>
        <dbReference type="ARBA" id="ARBA00029447"/>
    </source>
</evidence>
<feature type="transmembrane region" description="Helical" evidence="5">
    <location>
        <begin position="12"/>
        <end position="31"/>
    </location>
</feature>
<dbReference type="STRING" id="62101.AB835_05995"/>
<dbReference type="Pfam" id="PF11845">
    <property type="entry name" value="Tll0287-like"/>
    <property type="match status" value="1"/>
</dbReference>
<dbReference type="AlphaFoldDB" id="A0A1D2QQW2"/>
<evidence type="ECO:0000313" key="8">
    <source>
        <dbReference type="EMBL" id="ODS23962.1"/>
    </source>
</evidence>
<dbReference type="Pfam" id="PF00015">
    <property type="entry name" value="MCPsignal"/>
    <property type="match status" value="1"/>
</dbReference>
<dbReference type="Gene3D" id="1.10.287.950">
    <property type="entry name" value="Methyl-accepting chemotaxis protein"/>
    <property type="match status" value="1"/>
</dbReference>
<dbReference type="InterPro" id="IPR003660">
    <property type="entry name" value="HAMP_dom"/>
</dbReference>
<gene>
    <name evidence="8" type="ORF">AB835_05995</name>
</gene>
<dbReference type="InterPro" id="IPR004089">
    <property type="entry name" value="MCPsignal_dom"/>
</dbReference>
<keyword evidence="5" id="KW-0812">Transmembrane</keyword>
<evidence type="ECO:0000256" key="4">
    <source>
        <dbReference type="PROSITE-ProRule" id="PRU00284"/>
    </source>
</evidence>
<dbReference type="GO" id="GO:0016020">
    <property type="term" value="C:membrane"/>
    <property type="evidence" value="ECO:0007669"/>
    <property type="project" value="UniProtKB-SubCell"/>
</dbReference>
<dbReference type="CDD" id="cd11386">
    <property type="entry name" value="MCP_signal"/>
    <property type="match status" value="1"/>
</dbReference>
<feature type="transmembrane region" description="Helical" evidence="5">
    <location>
        <begin position="207"/>
        <end position="232"/>
    </location>
</feature>
<dbReference type="Proteomes" id="UP000242502">
    <property type="component" value="Unassembled WGS sequence"/>
</dbReference>
<proteinExistence type="inferred from homology"/>
<evidence type="ECO:0000313" key="9">
    <source>
        <dbReference type="Proteomes" id="UP000242502"/>
    </source>
</evidence>
<name>A0A1D2QQW2_9GAMM</name>
<protein>
    <recommendedName>
        <fullName evidence="10">Chemotaxis protein</fullName>
    </recommendedName>
</protein>
<comment type="subcellular location">
    <subcellularLocation>
        <location evidence="1">Membrane</location>
    </subcellularLocation>
</comment>
<dbReference type="PANTHER" id="PTHR32089:SF112">
    <property type="entry name" value="LYSOZYME-LIKE PROTEIN-RELATED"/>
    <property type="match status" value="1"/>
</dbReference>
<comment type="caution">
    <text evidence="8">The sequence shown here is derived from an EMBL/GenBank/DDBJ whole genome shotgun (WGS) entry which is preliminary data.</text>
</comment>
<evidence type="ECO:0000256" key="2">
    <source>
        <dbReference type="ARBA" id="ARBA00023224"/>
    </source>
</evidence>
<feature type="domain" description="HAMP" evidence="7">
    <location>
        <begin position="234"/>
        <end position="286"/>
    </location>
</feature>
<comment type="similarity">
    <text evidence="3">Belongs to the methyl-accepting chemotaxis (MCP) protein family.</text>
</comment>